<feature type="transmembrane region" description="Helical" evidence="6">
    <location>
        <begin position="324"/>
        <end position="344"/>
    </location>
</feature>
<feature type="transmembrane region" description="Helical" evidence="6">
    <location>
        <begin position="446"/>
        <end position="465"/>
    </location>
</feature>
<dbReference type="InterPro" id="IPR024923">
    <property type="entry name" value="PG_synth_SpoVB"/>
</dbReference>
<evidence type="ECO:0000256" key="5">
    <source>
        <dbReference type="ARBA" id="ARBA00023136"/>
    </source>
</evidence>
<feature type="transmembrane region" description="Helical" evidence="6">
    <location>
        <begin position="477"/>
        <end position="499"/>
    </location>
</feature>
<dbReference type="GO" id="GO:0005886">
    <property type="term" value="C:plasma membrane"/>
    <property type="evidence" value="ECO:0007669"/>
    <property type="project" value="UniProtKB-SubCell"/>
</dbReference>
<keyword evidence="2" id="KW-1003">Cell membrane</keyword>
<feature type="transmembrane region" description="Helical" evidence="6">
    <location>
        <begin position="121"/>
        <end position="139"/>
    </location>
</feature>
<sequence length="518" mass="57401">MKQSTLAKGTILLTVTTLFSKFIGSLFRIPLQNIAGDEVFGIFSMVYPIYMVALILSVAGIPLAISKLIAEANDRNDLIAIHKIHTTGKRLAILFGFLSFIIILFFSDVLAALLGGSQTKLALLVVSSTLLIAPYMAVYRGYFQGFGNMQPTSISQVIEQLIRVNLMILLAFFLVSKGYSDEKIAGWMMLGSFFGAACSLLYLIKVFYRNKPIKPSKSHYSLSVWWVSSIKILKLSIPIAFGAITMALLHFVDALTIPSGLRTIGFSPSEINYSFGLYSRGTALIQITTVLASAMILPLIPELTKKRLTQSRQNITQTITQPQLFIRLTAWPAAFMITVLALPINLSLFTDINGSFMLATIGFSSVFTSFAILGTGILQGINLAKEAAWIIMISVFLKAALNLYFIQNFGVEGAAVATLLIYMLIVAMNTYILFQNKIGIIHFKQHLLIIFSAFIVAMIIYLPTLALPIDKLSRFSAFFYVCLAIIIGSILYTFLLFLFKIINFKTISSLLYKTRRKS</sequence>
<keyword evidence="5 6" id="KW-0472">Membrane</keyword>
<evidence type="ECO:0000256" key="3">
    <source>
        <dbReference type="ARBA" id="ARBA00022692"/>
    </source>
</evidence>
<feature type="transmembrane region" description="Helical" evidence="6">
    <location>
        <begin position="413"/>
        <end position="434"/>
    </location>
</feature>
<feature type="transmembrane region" description="Helical" evidence="6">
    <location>
        <begin position="185"/>
        <end position="204"/>
    </location>
</feature>
<gene>
    <name evidence="7" type="ORF">AB4Y30_16645</name>
</gene>
<protein>
    <submittedName>
        <fullName evidence="7">Oligosaccharide flippase family protein</fullName>
    </submittedName>
</protein>
<dbReference type="InterPro" id="IPR002797">
    <property type="entry name" value="Polysacc_synth"/>
</dbReference>
<organism evidence="7">
    <name type="scientific">Ornithinibacillus sp. 4-3</name>
    <dbReference type="NCBI Taxonomy" id="3231488"/>
    <lineage>
        <taxon>Bacteria</taxon>
        <taxon>Bacillati</taxon>
        <taxon>Bacillota</taxon>
        <taxon>Bacilli</taxon>
        <taxon>Bacillales</taxon>
        <taxon>Bacillaceae</taxon>
        <taxon>Ornithinibacillus</taxon>
    </lineage>
</organism>
<name>A0AB39HN40_9BACI</name>
<dbReference type="EMBL" id="CP162599">
    <property type="protein sequence ID" value="XDK32613.1"/>
    <property type="molecule type" value="Genomic_DNA"/>
</dbReference>
<comment type="subcellular location">
    <subcellularLocation>
        <location evidence="1">Cell membrane</location>
        <topology evidence="1">Multi-pass membrane protein</topology>
    </subcellularLocation>
</comment>
<accession>A0AB39HN40</accession>
<feature type="transmembrane region" description="Helical" evidence="6">
    <location>
        <begin position="387"/>
        <end position="407"/>
    </location>
</feature>
<feature type="transmembrane region" description="Helical" evidence="6">
    <location>
        <begin position="49"/>
        <end position="70"/>
    </location>
</feature>
<dbReference type="InterPro" id="IPR050833">
    <property type="entry name" value="Poly_Biosynth_Transport"/>
</dbReference>
<dbReference type="RefSeq" id="WP_368653301.1">
    <property type="nucleotide sequence ID" value="NZ_CP162599.1"/>
</dbReference>
<dbReference type="AlphaFoldDB" id="A0AB39HN40"/>
<dbReference type="PANTHER" id="PTHR30250:SF29">
    <property type="entry name" value="POLYSACCHARIDE BIOSYNTHESIS PROTEIN C-TERMINAL DOMAIN-CONTAINING PROTEIN"/>
    <property type="match status" value="1"/>
</dbReference>
<feature type="transmembrane region" description="Helical" evidence="6">
    <location>
        <begin position="224"/>
        <end position="252"/>
    </location>
</feature>
<feature type="transmembrane region" description="Helical" evidence="6">
    <location>
        <begin position="91"/>
        <end position="115"/>
    </location>
</feature>
<evidence type="ECO:0000256" key="6">
    <source>
        <dbReference type="SAM" id="Phobius"/>
    </source>
</evidence>
<keyword evidence="4 6" id="KW-1133">Transmembrane helix</keyword>
<feature type="transmembrane region" description="Helical" evidence="6">
    <location>
        <begin position="356"/>
        <end position="375"/>
    </location>
</feature>
<dbReference type="PANTHER" id="PTHR30250">
    <property type="entry name" value="PST FAMILY PREDICTED COLANIC ACID TRANSPORTER"/>
    <property type="match status" value="1"/>
</dbReference>
<evidence type="ECO:0000256" key="4">
    <source>
        <dbReference type="ARBA" id="ARBA00022989"/>
    </source>
</evidence>
<dbReference type="PIRSF" id="PIRSF038958">
    <property type="entry name" value="PG_synth_SpoVB"/>
    <property type="match status" value="1"/>
</dbReference>
<evidence type="ECO:0000256" key="2">
    <source>
        <dbReference type="ARBA" id="ARBA00022475"/>
    </source>
</evidence>
<reference evidence="7" key="1">
    <citation type="submission" date="2024-07" db="EMBL/GenBank/DDBJ databases">
        <title>Halotolerant mesophilic bacterium Ornithinibacillus sp. 4-3, sp. nov., isolated from soil.</title>
        <authorList>
            <person name="Sidarenka A.V."/>
            <person name="Guliayeva D.E."/>
            <person name="Leanovich S.I."/>
            <person name="Hileuskaya K.S."/>
            <person name="Akhremchuk A.E."/>
            <person name="Sikolenko M.A."/>
            <person name="Valentovich L.N."/>
        </authorList>
    </citation>
    <scope>NUCLEOTIDE SEQUENCE</scope>
    <source>
        <strain evidence="7">4-3</strain>
    </source>
</reference>
<evidence type="ECO:0000256" key="1">
    <source>
        <dbReference type="ARBA" id="ARBA00004651"/>
    </source>
</evidence>
<dbReference type="Pfam" id="PF01943">
    <property type="entry name" value="Polysacc_synt"/>
    <property type="match status" value="1"/>
</dbReference>
<feature type="transmembrane region" description="Helical" evidence="6">
    <location>
        <begin position="283"/>
        <end position="303"/>
    </location>
</feature>
<keyword evidence="3 6" id="KW-0812">Transmembrane</keyword>
<dbReference type="CDD" id="cd13124">
    <property type="entry name" value="MATE_SpoVB_like"/>
    <property type="match status" value="1"/>
</dbReference>
<evidence type="ECO:0000313" key="7">
    <source>
        <dbReference type="EMBL" id="XDK32613.1"/>
    </source>
</evidence>
<feature type="transmembrane region" description="Helical" evidence="6">
    <location>
        <begin position="12"/>
        <end position="29"/>
    </location>
</feature>
<proteinExistence type="predicted"/>